<feature type="compositionally biased region" description="Basic residues" evidence="1">
    <location>
        <begin position="8"/>
        <end position="20"/>
    </location>
</feature>
<name>A0A0F9LHZ0_9ZZZZ</name>
<protein>
    <submittedName>
        <fullName evidence="2">Uncharacterized protein</fullName>
    </submittedName>
</protein>
<dbReference type="AlphaFoldDB" id="A0A0F9LHZ0"/>
<feature type="region of interest" description="Disordered" evidence="1">
    <location>
        <begin position="1"/>
        <end position="22"/>
    </location>
</feature>
<organism evidence="2">
    <name type="scientific">marine sediment metagenome</name>
    <dbReference type="NCBI Taxonomy" id="412755"/>
    <lineage>
        <taxon>unclassified sequences</taxon>
        <taxon>metagenomes</taxon>
        <taxon>ecological metagenomes</taxon>
    </lineage>
</organism>
<dbReference type="EMBL" id="LAZR01012387">
    <property type="protein sequence ID" value="KKM27100.1"/>
    <property type="molecule type" value="Genomic_DNA"/>
</dbReference>
<sequence length="86" mass="10536">MSDIIKNPLKKRRKKLKRPYSKKEKLEAFRPTEENRLYLEGMYNKSEFIDKAVSFYILLINKPIQILKELKRRFPKLYKSVGRRKF</sequence>
<proteinExistence type="predicted"/>
<accession>A0A0F9LHZ0</accession>
<evidence type="ECO:0000313" key="2">
    <source>
        <dbReference type="EMBL" id="KKM27100.1"/>
    </source>
</evidence>
<comment type="caution">
    <text evidence="2">The sequence shown here is derived from an EMBL/GenBank/DDBJ whole genome shotgun (WGS) entry which is preliminary data.</text>
</comment>
<evidence type="ECO:0000256" key="1">
    <source>
        <dbReference type="SAM" id="MobiDB-lite"/>
    </source>
</evidence>
<gene>
    <name evidence="2" type="ORF">LCGC14_1578080</name>
</gene>
<reference evidence="2" key="1">
    <citation type="journal article" date="2015" name="Nature">
        <title>Complex archaea that bridge the gap between prokaryotes and eukaryotes.</title>
        <authorList>
            <person name="Spang A."/>
            <person name="Saw J.H."/>
            <person name="Jorgensen S.L."/>
            <person name="Zaremba-Niedzwiedzka K."/>
            <person name="Martijn J."/>
            <person name="Lind A.E."/>
            <person name="van Eijk R."/>
            <person name="Schleper C."/>
            <person name="Guy L."/>
            <person name="Ettema T.J."/>
        </authorList>
    </citation>
    <scope>NUCLEOTIDE SEQUENCE</scope>
</reference>